<organism evidence="3 4">
    <name type="scientific">Anabaena catenula FACHB-362</name>
    <dbReference type="NCBI Taxonomy" id="2692877"/>
    <lineage>
        <taxon>Bacteria</taxon>
        <taxon>Bacillati</taxon>
        <taxon>Cyanobacteriota</taxon>
        <taxon>Cyanophyceae</taxon>
        <taxon>Nostocales</taxon>
        <taxon>Nostocaceae</taxon>
        <taxon>Anabaena</taxon>
    </lineage>
</organism>
<comment type="caution">
    <text evidence="3">The sequence shown here is derived from an EMBL/GenBank/DDBJ whole genome shotgun (WGS) entry which is preliminary data.</text>
</comment>
<dbReference type="EMBL" id="JACJTQ010000012">
    <property type="protein sequence ID" value="MBD2692097.1"/>
    <property type="molecule type" value="Genomic_DNA"/>
</dbReference>
<reference evidence="3 4" key="1">
    <citation type="journal article" date="2020" name="ISME J.">
        <title>Comparative genomics reveals insights into cyanobacterial evolution and habitat adaptation.</title>
        <authorList>
            <person name="Chen M.Y."/>
            <person name="Teng W.K."/>
            <person name="Zhao L."/>
            <person name="Hu C.X."/>
            <person name="Zhou Y.K."/>
            <person name="Han B.P."/>
            <person name="Song L.R."/>
            <person name="Shu W.S."/>
        </authorList>
    </citation>
    <scope>NUCLEOTIDE SEQUENCE [LARGE SCALE GENOMIC DNA]</scope>
    <source>
        <strain evidence="3 4">FACHB-362</strain>
    </source>
</reference>
<proteinExistence type="predicted"/>
<accession>A0ABR8J3M2</accession>
<evidence type="ECO:0000313" key="4">
    <source>
        <dbReference type="Proteomes" id="UP000660381"/>
    </source>
</evidence>
<evidence type="ECO:0000256" key="1">
    <source>
        <dbReference type="SAM" id="MobiDB-lite"/>
    </source>
</evidence>
<evidence type="ECO:0000313" key="3">
    <source>
        <dbReference type="EMBL" id="MBD2692097.1"/>
    </source>
</evidence>
<dbReference type="InterPro" id="IPR025295">
    <property type="entry name" value="eCIS_core_dom"/>
</dbReference>
<gene>
    <name evidence="3" type="ORF">H6G68_10065</name>
</gene>
<feature type="compositionally biased region" description="Polar residues" evidence="1">
    <location>
        <begin position="32"/>
        <end position="55"/>
    </location>
</feature>
<keyword evidence="4" id="KW-1185">Reference proteome</keyword>
<dbReference type="Proteomes" id="UP000660381">
    <property type="component" value="Unassembled WGS sequence"/>
</dbReference>
<name>A0ABR8J3M2_9NOST</name>
<sequence length="280" mass="28929">MSQMTAMQTKAAEPATQAIQRQEEHEEAGQMKSEQSSQPSIQRQAASPTPSSGNSIPGGVRAKMENSFGTSFSDVNIHTDSIQAKSIGALAYTQGSNIHFAPGQYNPQSPSGQSLLGHELTHVVQQRAGRVAVPTQSKGAPINADPSLENEADQMGAKAARGEVAQVPGAAGGMASSSSPIQNSTQPVQCFLPLLLGGLLGGIGGGMGDSLFRTITGGGGGGAGGGGGGMMPPPMPMMPPPMPMMPPPMSMMPPRMPMMPPPMSMMPPRMPMMPPMMECY</sequence>
<evidence type="ECO:0000259" key="2">
    <source>
        <dbReference type="Pfam" id="PF13699"/>
    </source>
</evidence>
<dbReference type="Pfam" id="PF13699">
    <property type="entry name" value="eCIS_core"/>
    <property type="match status" value="1"/>
</dbReference>
<feature type="region of interest" description="Disordered" evidence="1">
    <location>
        <begin position="1"/>
        <end position="65"/>
    </location>
</feature>
<feature type="domain" description="eCIS core" evidence="2">
    <location>
        <begin position="56"/>
        <end position="129"/>
    </location>
</feature>
<protein>
    <submittedName>
        <fullName evidence="3">DUF4157 domain-containing protein</fullName>
    </submittedName>
</protein>